<evidence type="ECO:0000313" key="8">
    <source>
        <dbReference type="Proteomes" id="UP000484255"/>
    </source>
</evidence>
<dbReference type="PANTHER" id="PTHR30006:SF3">
    <property type="entry name" value="THIAMINE-BINDING PERIPLASMIC PROTEIN"/>
    <property type="match status" value="1"/>
</dbReference>
<dbReference type="GO" id="GO:0015888">
    <property type="term" value="P:thiamine transport"/>
    <property type="evidence" value="ECO:0007669"/>
    <property type="project" value="TreeGrafter"/>
</dbReference>
<dbReference type="GO" id="GO:0030976">
    <property type="term" value="F:thiamine pyrophosphate binding"/>
    <property type="evidence" value="ECO:0007669"/>
    <property type="project" value="TreeGrafter"/>
</dbReference>
<feature type="signal peptide" evidence="6">
    <location>
        <begin position="1"/>
        <end position="39"/>
    </location>
</feature>
<proteinExistence type="inferred from homology"/>
<evidence type="ECO:0000256" key="4">
    <source>
        <dbReference type="ARBA" id="ARBA00022729"/>
    </source>
</evidence>
<name>A0A7C9PJ14_9BURK</name>
<sequence length="375" mass="40893">MTLLSPQPLGACVRRRRPGATLLGLALALAGLAPGAARAAGEAAADLTFTSWGGNFAQAQMSTVVQPYMAKTGLKVQMAEYAGGLAQLRQQRAAGRAEWDVVDLTMTDALAACKEGLLERLDPAQLAPGLGGEKPQDDYMPGGLTDCLAGTIVWSTVMVYKRQARTERDPNSIADLFDVQRFPGKRGLLRSPEGNLEWALLADGVPVDKVYAVLSTPEGVNRALRKLDTLRPHIRWWDTPMTPLQWLADGEVVMASTYNGRAYGAMLKGARSLRFMWDGQLLNIAGLGIVKGTRRPDVARDFVRFATRPDVMAAMAPLMAYGPTRTSASTLIDPVLAHLLPSAPWYRKRSIQVDAAWWAQHGDALRQRFEAWLAR</sequence>
<reference evidence="7 8" key="1">
    <citation type="submission" date="2020-02" db="EMBL/GenBank/DDBJ databases">
        <title>Ideonella bacterium strain TBM-1.</title>
        <authorList>
            <person name="Chen W.-M."/>
        </authorList>
    </citation>
    <scope>NUCLEOTIDE SEQUENCE [LARGE SCALE GENOMIC DNA]</scope>
    <source>
        <strain evidence="7 8">TBM-1</strain>
    </source>
</reference>
<keyword evidence="3" id="KW-0813">Transport</keyword>
<dbReference type="GO" id="GO:0030975">
    <property type="term" value="F:thiamine binding"/>
    <property type="evidence" value="ECO:0007669"/>
    <property type="project" value="TreeGrafter"/>
</dbReference>
<evidence type="ECO:0000313" key="7">
    <source>
        <dbReference type="EMBL" id="NDY93233.1"/>
    </source>
</evidence>
<dbReference type="RefSeq" id="WP_163459280.1">
    <property type="nucleotide sequence ID" value="NZ_JAAGOH010000030.1"/>
</dbReference>
<evidence type="ECO:0000256" key="2">
    <source>
        <dbReference type="ARBA" id="ARBA00008520"/>
    </source>
</evidence>
<accession>A0A7C9PJ14</accession>
<dbReference type="EMBL" id="JAAGOH010000030">
    <property type="protein sequence ID" value="NDY93233.1"/>
    <property type="molecule type" value="Genomic_DNA"/>
</dbReference>
<dbReference type="CDD" id="cd13589">
    <property type="entry name" value="PBP2_polyamine_RpCGA009"/>
    <property type="match status" value="1"/>
</dbReference>
<dbReference type="Pfam" id="PF13416">
    <property type="entry name" value="SBP_bac_8"/>
    <property type="match status" value="1"/>
</dbReference>
<dbReference type="SUPFAM" id="SSF53850">
    <property type="entry name" value="Periplasmic binding protein-like II"/>
    <property type="match status" value="1"/>
</dbReference>
<feature type="chain" id="PRO_5028998382" evidence="6">
    <location>
        <begin position="40"/>
        <end position="375"/>
    </location>
</feature>
<evidence type="ECO:0000256" key="3">
    <source>
        <dbReference type="ARBA" id="ARBA00022448"/>
    </source>
</evidence>
<organism evidence="7 8">
    <name type="scientific">Ideonella livida</name>
    <dbReference type="NCBI Taxonomy" id="2707176"/>
    <lineage>
        <taxon>Bacteria</taxon>
        <taxon>Pseudomonadati</taxon>
        <taxon>Pseudomonadota</taxon>
        <taxon>Betaproteobacteria</taxon>
        <taxon>Burkholderiales</taxon>
        <taxon>Sphaerotilaceae</taxon>
        <taxon>Ideonella</taxon>
    </lineage>
</organism>
<protein>
    <submittedName>
        <fullName evidence="7">ABC transporter substrate-binding protein</fullName>
    </submittedName>
</protein>
<comment type="similarity">
    <text evidence="2">Belongs to the bacterial solute-binding protein 1 family.</text>
</comment>
<keyword evidence="8" id="KW-1185">Reference proteome</keyword>
<dbReference type="GO" id="GO:0030288">
    <property type="term" value="C:outer membrane-bounded periplasmic space"/>
    <property type="evidence" value="ECO:0007669"/>
    <property type="project" value="TreeGrafter"/>
</dbReference>
<dbReference type="Proteomes" id="UP000484255">
    <property type="component" value="Unassembled WGS sequence"/>
</dbReference>
<keyword evidence="4 6" id="KW-0732">Signal</keyword>
<comment type="subcellular location">
    <subcellularLocation>
        <location evidence="1">Periplasm</location>
    </subcellularLocation>
</comment>
<evidence type="ECO:0000256" key="1">
    <source>
        <dbReference type="ARBA" id="ARBA00004418"/>
    </source>
</evidence>
<keyword evidence="5" id="KW-0574">Periplasm</keyword>
<dbReference type="InterPro" id="IPR006059">
    <property type="entry name" value="SBP"/>
</dbReference>
<dbReference type="PANTHER" id="PTHR30006">
    <property type="entry name" value="THIAMINE-BINDING PERIPLASMIC PROTEIN-RELATED"/>
    <property type="match status" value="1"/>
</dbReference>
<comment type="caution">
    <text evidence="7">The sequence shown here is derived from an EMBL/GenBank/DDBJ whole genome shotgun (WGS) entry which is preliminary data.</text>
</comment>
<dbReference type="Gene3D" id="3.40.190.10">
    <property type="entry name" value="Periplasmic binding protein-like II"/>
    <property type="match status" value="2"/>
</dbReference>
<evidence type="ECO:0000256" key="6">
    <source>
        <dbReference type="SAM" id="SignalP"/>
    </source>
</evidence>
<dbReference type="AlphaFoldDB" id="A0A7C9PJ14"/>
<evidence type="ECO:0000256" key="5">
    <source>
        <dbReference type="ARBA" id="ARBA00022764"/>
    </source>
</evidence>
<gene>
    <name evidence="7" type="ORF">G3A44_18725</name>
</gene>